<evidence type="ECO:0000259" key="2">
    <source>
        <dbReference type="PROSITE" id="PS51194"/>
    </source>
</evidence>
<evidence type="ECO:0000313" key="3">
    <source>
        <dbReference type="EMBL" id="RIQ10855.1"/>
    </source>
</evidence>
<feature type="region of interest" description="Disordered" evidence="1">
    <location>
        <begin position="1584"/>
        <end position="1628"/>
    </location>
</feature>
<keyword evidence="3" id="KW-0489">Methyltransferase</keyword>
<dbReference type="EMBL" id="QUAL01000441">
    <property type="protein sequence ID" value="RIQ10855.1"/>
    <property type="molecule type" value="Genomic_DNA"/>
</dbReference>
<comment type="caution">
    <text evidence="3">The sequence shown here is derived from an EMBL/GenBank/DDBJ whole genome shotgun (WGS) entry which is preliminary data.</text>
</comment>
<accession>A0A418KFY0</accession>
<organism evidence="3 4">
    <name type="scientific">Jiangella rhizosphaerae</name>
    <dbReference type="NCBI Taxonomy" id="2293569"/>
    <lineage>
        <taxon>Bacteria</taxon>
        <taxon>Bacillati</taxon>
        <taxon>Actinomycetota</taxon>
        <taxon>Actinomycetes</taxon>
        <taxon>Jiangellales</taxon>
        <taxon>Jiangellaceae</taxon>
        <taxon>Jiangella</taxon>
    </lineage>
</organism>
<dbReference type="InterPro" id="IPR014001">
    <property type="entry name" value="Helicase_ATP-bd"/>
</dbReference>
<dbReference type="Pfam" id="PF08241">
    <property type="entry name" value="Methyltransf_11"/>
    <property type="match status" value="1"/>
</dbReference>
<dbReference type="Proteomes" id="UP000284057">
    <property type="component" value="Unassembled WGS sequence"/>
</dbReference>
<dbReference type="PANTHER" id="PTHR41313">
    <property type="entry name" value="ADENINE-SPECIFIC METHYLTRANSFERASE"/>
    <property type="match status" value="1"/>
</dbReference>
<evidence type="ECO:0000313" key="4">
    <source>
        <dbReference type="Proteomes" id="UP000284057"/>
    </source>
</evidence>
<protein>
    <submittedName>
        <fullName evidence="3">Methyltransferase domain-containing protein</fullName>
    </submittedName>
</protein>
<proteinExistence type="predicted"/>
<dbReference type="PRINTS" id="PR00507">
    <property type="entry name" value="N12N6MTFRASE"/>
</dbReference>
<dbReference type="InterPro" id="IPR013216">
    <property type="entry name" value="Methyltransf_11"/>
</dbReference>
<dbReference type="CDD" id="cd02440">
    <property type="entry name" value="AdoMet_MTases"/>
    <property type="match status" value="1"/>
</dbReference>
<dbReference type="InterPro" id="IPR001650">
    <property type="entry name" value="Helicase_C-like"/>
</dbReference>
<feature type="domain" description="Helicase C-terminal" evidence="2">
    <location>
        <begin position="1179"/>
        <end position="1355"/>
    </location>
</feature>
<dbReference type="SUPFAM" id="SSF52540">
    <property type="entry name" value="P-loop containing nucleoside triphosphate hydrolases"/>
    <property type="match status" value="2"/>
</dbReference>
<name>A0A418KFY0_9ACTN</name>
<sequence length="1628" mass="178208">MRANFDAIALLQLLQQEARPASDEERRVLARWSSWGAVPQLFDEQATGWRSEREHLRAALGDSAYAAARRTTINAHYTDPAYVQPMWDLLSGLGFAGGEVLEPGCGAGTFIGLAPAAARVTGVELDPTSAAIAAALYPGAQVRAESFADTRFPDGHFDAVIGNVPFGDVRLHDPRHNAGAHALHNHFIIKSLGLTRPGGQAAVLTSHFTLDAQNPAARREMNALADLVAAVRLPSGAHRRAAGTDVVTDLLVFRRRDPDTPPRSTLWETVTARKVDGAIVRVNSYFDHYPERILGDLGVGHGMYGAQTLHVRADLAQTPARLAVALAGVAEAARNDGLQMTPRRPDPQREARPAALAPDGLWDGHLVANDDDTFSVVADGVLEDRPVPATQRRELRALLGLRDVARALLTAEAADLDDTAQIAALRADLADQYHRYVDRYGPINRFTTRATGRVDPATGEPRLSRVAPPVMRIFRTDPFAALVKGLEVFDDASQTATPATIMTQRVVAPRAPVLGADTPQEALAVVLDAHGRVDLMQVARLLGVGEDEARTMLGELVYDDPQTKQLLTAAEYLSGNVRQKLTAATAAAEADPDRYAVNVAALRRVQPDDLGPGDIEARLGAAWIDAATHEQFLSELLNDPSIQVEHPGGAIWEVRGNKWSVAASQEWGTERMPATAIAKATLEQRPIQVTDDIEEGGRVINPVETAAAQEKAGLLQERFAEWVWEDPERAARLQREYNDRFNTIVLRDYAAEGQRLTLPGLAATFTPREHQRTAVARMLAEPAVGLFHEVGAGKTAEMVMGAMELRRLGMVRKPCVIVPNHMLEQFTREWLQLYPTARILAASSDDLRGDQRRLFVARCATNDWDAVIMTRGAFERIPVSADVEAAYQEREMDALRAMLDKSRESYGLSVKRLEKAVLAAEERLKEGLDGPRDPGINFEQTGIDYLVVDEMHDYKNLRTVSNIRDAAIVGSRRASDLHMKTEYLRDQHGDRVITAATATPIANSVTEAHVMQRFLRPDLLAEAGVGDFDSWAATFGQTVTEIEMAPAGGYRLQTRFAKFQNVPEMLRMWHVFADVKTAEDLNLPAPPLARRDDGQRAPVTIVVPPSGDLTAYVADLGERAERVKNRQVDSSTDNMLKISTDGRKAALDMRLVSGHRPPADTTKLDVVADNVARIWAEHRTTRYLTPGTEESSPAPGALQIVFCDLGTPQEDWNAYDELRDLLGRRGLPREQVRFMHEAHNDTEKARLFAAARAGHVAVLLGSTAKMGVGTNVQARAVALHHVDCPWRPADLAQRDGRIKRQGNQNAEIQIYRYVTEGSFDGYLWQTVERKAKFIAQIMRGRLDVRAIDDVGDNALSFAEVKALAAGDPLVVERANAQAEFTRLDRLRRAHHRQQDNLRQRRDFATARIRELDQQRPILEAAIARTIPVAGDAFAMTIDGTRVTKRTDAAAGIARWATQHLPGNPYRQADLGVLGELAGHIIEATYLPPGSGLGQPARVELRLRDVPLSEASVTVDTITDGHGIGTVRILENRVAAIPADLAETNRLRADAVDEQQAAETALQAPFKHAAALQEARETLDRIVEAMTDQVAAGPSPEAQPPPSQPLGRRPSTPRSPGQQLGQPGSDFGL</sequence>
<keyword evidence="3" id="KW-0808">Transferase</keyword>
<gene>
    <name evidence="3" type="ORF">DY240_31210</name>
</gene>
<dbReference type="Gene3D" id="3.40.50.300">
    <property type="entry name" value="P-loop containing nucleotide triphosphate hydrolases"/>
    <property type="match status" value="2"/>
</dbReference>
<dbReference type="GO" id="GO:0032259">
    <property type="term" value="P:methylation"/>
    <property type="evidence" value="ECO:0007669"/>
    <property type="project" value="UniProtKB-KW"/>
</dbReference>
<reference evidence="3 4" key="1">
    <citation type="submission" date="2018-09" db="EMBL/GenBank/DDBJ databases">
        <title>Isolation, diversity and antifungal activity of actinobacteria from wheat.</title>
        <authorList>
            <person name="Han C."/>
        </authorList>
    </citation>
    <scope>NUCLEOTIDE SEQUENCE [LARGE SCALE GENOMIC DNA]</scope>
    <source>
        <strain evidence="3 4">NEAU-YY265</strain>
    </source>
</reference>
<dbReference type="InterPro" id="IPR052933">
    <property type="entry name" value="DNA_Protect_Modify"/>
</dbReference>
<dbReference type="PROSITE" id="PS51194">
    <property type="entry name" value="HELICASE_CTER"/>
    <property type="match status" value="1"/>
</dbReference>
<evidence type="ECO:0000256" key="1">
    <source>
        <dbReference type="SAM" id="MobiDB-lite"/>
    </source>
</evidence>
<dbReference type="PANTHER" id="PTHR41313:SF1">
    <property type="entry name" value="DNA METHYLASE ADENINE-SPECIFIC DOMAIN-CONTAINING PROTEIN"/>
    <property type="match status" value="1"/>
</dbReference>
<dbReference type="GO" id="GO:0008757">
    <property type="term" value="F:S-adenosylmethionine-dependent methyltransferase activity"/>
    <property type="evidence" value="ECO:0007669"/>
    <property type="project" value="InterPro"/>
</dbReference>
<dbReference type="InterPro" id="IPR029063">
    <property type="entry name" value="SAM-dependent_MTases_sf"/>
</dbReference>
<dbReference type="SUPFAM" id="SSF53335">
    <property type="entry name" value="S-adenosyl-L-methionine-dependent methyltransferases"/>
    <property type="match status" value="1"/>
</dbReference>
<dbReference type="Gene3D" id="3.40.50.150">
    <property type="entry name" value="Vaccinia Virus protein VP39"/>
    <property type="match status" value="1"/>
</dbReference>
<keyword evidence="4" id="KW-1185">Reference proteome</keyword>
<dbReference type="SMART" id="SM00487">
    <property type="entry name" value="DEXDc"/>
    <property type="match status" value="1"/>
</dbReference>
<feature type="compositionally biased region" description="Polar residues" evidence="1">
    <location>
        <begin position="1611"/>
        <end position="1621"/>
    </location>
</feature>
<dbReference type="InterPro" id="IPR027417">
    <property type="entry name" value="P-loop_NTPase"/>
</dbReference>